<dbReference type="InParanoid" id="A0A2I3GU92"/>
<evidence type="ECO:0000256" key="2">
    <source>
        <dbReference type="ARBA" id="ARBA00004496"/>
    </source>
</evidence>
<dbReference type="GeneTree" id="ENSGT00390000003033"/>
<dbReference type="SUPFAM" id="SSF48371">
    <property type="entry name" value="ARM repeat"/>
    <property type="match status" value="1"/>
</dbReference>
<dbReference type="EMBL" id="ADFV01028217">
    <property type="status" value="NOT_ANNOTATED_CDS"/>
    <property type="molecule type" value="Genomic_DNA"/>
</dbReference>
<dbReference type="PANTHER" id="PTHR15651:SF7">
    <property type="entry name" value="ARMADILLO REPEAT-CONTAINING PROTEIN 8"/>
    <property type="match status" value="1"/>
</dbReference>
<evidence type="ECO:0000256" key="5">
    <source>
        <dbReference type="ARBA" id="ARBA00022737"/>
    </source>
</evidence>
<dbReference type="PROSITE" id="PS50176">
    <property type="entry name" value="ARM_REPEAT"/>
    <property type="match status" value="1"/>
</dbReference>
<dbReference type="InterPro" id="IPR000225">
    <property type="entry name" value="Armadillo"/>
</dbReference>
<dbReference type="GO" id="GO:0005829">
    <property type="term" value="C:cytosol"/>
    <property type="evidence" value="ECO:0007669"/>
    <property type="project" value="Ensembl"/>
</dbReference>
<protein>
    <recommendedName>
        <fullName evidence="3">Armadillo repeat-containing protein 8</fullName>
    </recommendedName>
</protein>
<dbReference type="GO" id="GO:0043161">
    <property type="term" value="P:proteasome-mediated ubiquitin-dependent protein catabolic process"/>
    <property type="evidence" value="ECO:0007669"/>
    <property type="project" value="TreeGrafter"/>
</dbReference>
<dbReference type="STRING" id="61853.ENSNLEP00000034812"/>
<dbReference type="EMBL" id="ADFV01028218">
    <property type="status" value="NOT_ANNOTATED_CDS"/>
    <property type="molecule type" value="Genomic_DNA"/>
</dbReference>
<dbReference type="OMA" id="KGTDQHV"/>
<evidence type="ECO:0000256" key="8">
    <source>
        <dbReference type="ARBA" id="ARBA00063944"/>
    </source>
</evidence>
<dbReference type="GO" id="GO:0034657">
    <property type="term" value="C:GID complex"/>
    <property type="evidence" value="ECO:0007669"/>
    <property type="project" value="TreeGrafter"/>
</dbReference>
<dbReference type="FunFam" id="1.25.10.10:FF:000061">
    <property type="entry name" value="armadillo repeat-containing protein 8 isoform X1"/>
    <property type="match status" value="1"/>
</dbReference>
<dbReference type="FunCoup" id="A0A2I3GU92">
    <property type="interactions" value="3055"/>
</dbReference>
<dbReference type="InterPro" id="IPR016024">
    <property type="entry name" value="ARM-type_fold"/>
</dbReference>
<evidence type="ECO:0000256" key="7">
    <source>
        <dbReference type="ARBA" id="ARBA00060164"/>
    </source>
</evidence>
<evidence type="ECO:0000256" key="1">
    <source>
        <dbReference type="ARBA" id="ARBA00004123"/>
    </source>
</evidence>
<evidence type="ECO:0000256" key="9">
    <source>
        <dbReference type="PROSITE-ProRule" id="PRU00259"/>
    </source>
</evidence>
<dbReference type="EMBL" id="ADFV01028221">
    <property type="status" value="NOT_ANNOTATED_CDS"/>
    <property type="molecule type" value="Genomic_DNA"/>
</dbReference>
<dbReference type="EMBL" id="ADFV01028220">
    <property type="status" value="NOT_ANNOTATED_CDS"/>
    <property type="molecule type" value="Genomic_DNA"/>
</dbReference>
<evidence type="ECO:0000256" key="3">
    <source>
        <dbReference type="ARBA" id="ARBA00013746"/>
    </source>
</evidence>
<sequence length="645" mass="72476">MACLLETPIRMSVLSEVTASSRHYVDRLFDPDPQKVLQGVIDMKNAVIGNNKQKANLIVLGAVPRLLYLLQQETSSTELKTECAVVLGSLAMGTENNVKSLLDCHIIPALLQGLLSPDLKFIEACLRCLRTIFTSPVTPEELLYTDATVIPHLMALLSRSRYTQEYICQIFSHCCKSLDSETLKFAFAKLNAFFLFVHLFLQVRMQALKCFSVLAFENPQVSMTLVNVLVDGELLPQIFVKMLQRDKPIEMQLTSAKCLTYMCRAGAIRTDDNCIVLKTLPCLVRMCSKERLLEERVEGAETLAYLIEPDVELQRIASITDHLIAMLADYFKYPSSVSAITDIKRLDHDLKHAHELRQAAFKLYASLGANDEDIRKKIIETENMMDRIVTGLSESSVKVRLAAVRCLHSLSRSVQQLRTSFQDHAVWKPLMKVLQNAPDEILVVASSMLCNLLLEFSPSKEPILESGAVELLCGLTQSENPALRVNGIWALMNMAFQAEQKIKADILRSLSTEQLFRLLSDSDLNVLMKTLGLLRNLLSTRPHIDKIMSTHGKQIMQAVTLILEGEHNIEVKEQTLCILANIADGTTAKDLIMTNDDILQKIKYYMGHSHVNCSSQERQDKLRDMGIVDILHKLSQSPDSNLCDK</sequence>
<keyword evidence="6" id="KW-0539">Nucleus</keyword>
<dbReference type="PANTHER" id="PTHR15651">
    <property type="entry name" value="ARMADILLO REPEAT-CONTAINING PROTEIN 8"/>
    <property type="match status" value="1"/>
</dbReference>
<keyword evidence="4" id="KW-0963">Cytoplasm</keyword>
<dbReference type="GO" id="GO:0005654">
    <property type="term" value="C:nucleoplasm"/>
    <property type="evidence" value="ECO:0007669"/>
    <property type="project" value="Ensembl"/>
</dbReference>
<comment type="subcellular location">
    <subcellularLocation>
        <location evidence="2">Cytoplasm</location>
    </subcellularLocation>
    <subcellularLocation>
        <location evidence="1">Nucleus</location>
    </subcellularLocation>
</comment>
<dbReference type="InterPro" id="IPR011989">
    <property type="entry name" value="ARM-like"/>
</dbReference>
<proteinExistence type="predicted"/>
<dbReference type="SMART" id="SM00185">
    <property type="entry name" value="ARM"/>
    <property type="match status" value="7"/>
</dbReference>
<dbReference type="InterPro" id="IPR038739">
    <property type="entry name" value="ARMC8/Vid28"/>
</dbReference>
<dbReference type="Pfam" id="PF00514">
    <property type="entry name" value="Arm"/>
    <property type="match status" value="1"/>
</dbReference>
<dbReference type="Gene3D" id="1.25.10.10">
    <property type="entry name" value="Leucine-rich Repeat Variant"/>
    <property type="match status" value="2"/>
</dbReference>
<dbReference type="FunFam" id="1.25.10.10:FF:000070">
    <property type="entry name" value="armadillo repeat-containing protein 8 isoform X1"/>
    <property type="match status" value="1"/>
</dbReference>
<accession>A0A2I3GU92</accession>
<reference evidence="10" key="2">
    <citation type="submission" date="2025-08" db="UniProtKB">
        <authorList>
            <consortium name="Ensembl"/>
        </authorList>
    </citation>
    <scope>IDENTIFICATION</scope>
</reference>
<dbReference type="Proteomes" id="UP000001073">
    <property type="component" value="Chromosome 8"/>
</dbReference>
<keyword evidence="5" id="KW-0677">Repeat</keyword>
<name>A0A2I3GU92_NOMLE</name>
<reference evidence="10 11" key="1">
    <citation type="submission" date="2012-10" db="EMBL/GenBank/DDBJ databases">
        <authorList>
            <consortium name="Gibbon Genome Sequencing Consortium"/>
        </authorList>
    </citation>
    <scope>NUCLEOTIDE SEQUENCE [LARGE SCALE GENOMIC DNA]</scope>
</reference>
<evidence type="ECO:0000256" key="4">
    <source>
        <dbReference type="ARBA" id="ARBA00022490"/>
    </source>
</evidence>
<dbReference type="EMBL" id="ADFV01028219">
    <property type="status" value="NOT_ANNOTATED_CDS"/>
    <property type="molecule type" value="Genomic_DNA"/>
</dbReference>
<gene>
    <name evidence="10" type="primary">ARMC8</name>
</gene>
<comment type="function">
    <text evidence="7">Component of the CTLH E3 ubiquitin-protein ligase complex that selectively accepts ubiquitin from UBE2H and mediates ubiquitination and subsequent proteasomal degradation of the transcription factor HBP1.</text>
</comment>
<dbReference type="AlphaFoldDB" id="A0A2I3GU92"/>
<dbReference type="EMBL" id="ADFV01028215">
    <property type="status" value="NOT_ANNOTATED_CDS"/>
    <property type="molecule type" value="Genomic_DNA"/>
</dbReference>
<comment type="subunit">
    <text evidence="8">Identified in the CTLH complex that contains GID4, RANBP9 and/or RANBP10, MKLN1, MAEA, RMND5A (or alternatively its paralog RMND5B), GID8, ARMC8, WDR26 and YPEL5. Within this complex, MAEA, RMND5A (or alternatively its paralog RMND5B), GID8, WDR26, and RANBP9 and/or RANBP10 form the catalytic core, while GID4, MKLN1, ARMC8 and YPEL5 have ancillary roles.</text>
</comment>
<feature type="repeat" description="ARM" evidence="9">
    <location>
        <begin position="61"/>
        <end position="97"/>
    </location>
</feature>
<keyword evidence="11" id="KW-1185">Reference proteome</keyword>
<dbReference type="Ensembl" id="ENSNLET00000053532.1">
    <property type="protein sequence ID" value="ENSNLEP00000034812.1"/>
    <property type="gene ID" value="ENSNLEG00000004156.3"/>
</dbReference>
<evidence type="ECO:0000313" key="10">
    <source>
        <dbReference type="Ensembl" id="ENSNLEP00000034812.1"/>
    </source>
</evidence>
<evidence type="ECO:0000313" key="11">
    <source>
        <dbReference type="Proteomes" id="UP000001073"/>
    </source>
</evidence>
<organism evidence="10 11">
    <name type="scientific">Nomascus leucogenys</name>
    <name type="common">Northern white-cheeked gibbon</name>
    <name type="synonym">Hylobates leucogenys</name>
    <dbReference type="NCBI Taxonomy" id="61853"/>
    <lineage>
        <taxon>Eukaryota</taxon>
        <taxon>Metazoa</taxon>
        <taxon>Chordata</taxon>
        <taxon>Craniata</taxon>
        <taxon>Vertebrata</taxon>
        <taxon>Euteleostomi</taxon>
        <taxon>Mammalia</taxon>
        <taxon>Eutheria</taxon>
        <taxon>Euarchontoglires</taxon>
        <taxon>Primates</taxon>
        <taxon>Haplorrhini</taxon>
        <taxon>Catarrhini</taxon>
        <taxon>Hylobatidae</taxon>
        <taxon>Nomascus</taxon>
    </lineage>
</organism>
<evidence type="ECO:0000256" key="6">
    <source>
        <dbReference type="ARBA" id="ARBA00023242"/>
    </source>
</evidence>
<reference evidence="10" key="3">
    <citation type="submission" date="2025-09" db="UniProtKB">
        <authorList>
            <consortium name="Ensembl"/>
        </authorList>
    </citation>
    <scope>IDENTIFICATION</scope>
</reference>
<dbReference type="EMBL" id="ADFV01028216">
    <property type="status" value="NOT_ANNOTATED_CDS"/>
    <property type="molecule type" value="Genomic_DNA"/>
</dbReference>